<dbReference type="PIRSF" id="PIRSF001434">
    <property type="entry name" value="CGS"/>
    <property type="match status" value="1"/>
</dbReference>
<dbReference type="Gene3D" id="3.90.1150.10">
    <property type="entry name" value="Aspartate Aminotransferase, domain 1"/>
    <property type="match status" value="1"/>
</dbReference>
<accession>A0A251XA10</accession>
<dbReference type="InterPro" id="IPR015422">
    <property type="entry name" value="PyrdxlP-dep_Trfase_small"/>
</dbReference>
<dbReference type="InterPro" id="IPR015421">
    <property type="entry name" value="PyrdxlP-dep_Trfase_major"/>
</dbReference>
<keyword evidence="3 7" id="KW-0808">Transferase</keyword>
<feature type="modified residue" description="N6-(pyridoxal phosphate)lysine" evidence="5">
    <location>
        <position position="204"/>
    </location>
</feature>
<evidence type="ECO:0000256" key="2">
    <source>
        <dbReference type="ARBA" id="ARBA00009077"/>
    </source>
</evidence>
<keyword evidence="4 5" id="KW-0663">Pyridoxal phosphate</keyword>
<evidence type="ECO:0000256" key="6">
    <source>
        <dbReference type="RuleBase" id="RU362118"/>
    </source>
</evidence>
<comment type="caution">
    <text evidence="7">The sequence shown here is derived from an EMBL/GenBank/DDBJ whole genome shotgun (WGS) entry which is preliminary data.</text>
</comment>
<dbReference type="Proteomes" id="UP000194798">
    <property type="component" value="Unassembled WGS sequence"/>
</dbReference>
<gene>
    <name evidence="7" type="ORF">TPSD3_09460</name>
</gene>
<evidence type="ECO:0000256" key="5">
    <source>
        <dbReference type="PIRSR" id="PIRSR001434-2"/>
    </source>
</evidence>
<dbReference type="GO" id="GO:0003961">
    <property type="term" value="F:O-acetylhomoserine aminocarboxypropyltransferase activity"/>
    <property type="evidence" value="ECO:0007669"/>
    <property type="project" value="TreeGrafter"/>
</dbReference>
<dbReference type="InterPro" id="IPR054542">
    <property type="entry name" value="Cys_met_metab_PP"/>
</dbReference>
<dbReference type="GO" id="GO:0030170">
    <property type="term" value="F:pyridoxal phosphate binding"/>
    <property type="evidence" value="ECO:0007669"/>
    <property type="project" value="InterPro"/>
</dbReference>
<dbReference type="GO" id="GO:0005737">
    <property type="term" value="C:cytoplasm"/>
    <property type="evidence" value="ECO:0007669"/>
    <property type="project" value="TreeGrafter"/>
</dbReference>
<dbReference type="CDD" id="cd00614">
    <property type="entry name" value="CGS_like"/>
    <property type="match status" value="1"/>
</dbReference>
<dbReference type="Pfam" id="PF01053">
    <property type="entry name" value="Cys_Met_Meta_PP"/>
    <property type="match status" value="1"/>
</dbReference>
<evidence type="ECO:0000256" key="1">
    <source>
        <dbReference type="ARBA" id="ARBA00001933"/>
    </source>
</evidence>
<comment type="similarity">
    <text evidence="2 6">Belongs to the trans-sulfuration enzymes family.</text>
</comment>
<proteinExistence type="inferred from homology"/>
<dbReference type="GO" id="GO:0006535">
    <property type="term" value="P:cysteine biosynthetic process from serine"/>
    <property type="evidence" value="ECO:0007669"/>
    <property type="project" value="TreeGrafter"/>
</dbReference>
<dbReference type="FunFam" id="3.40.640.10:FF:000035">
    <property type="entry name" value="O-succinylhomoserine sulfhydrylase"/>
    <property type="match status" value="1"/>
</dbReference>
<protein>
    <submittedName>
        <fullName evidence="7">O-acetylhomoserine aminocarboxypropyltransferase</fullName>
    </submittedName>
</protein>
<dbReference type="SUPFAM" id="SSF53383">
    <property type="entry name" value="PLP-dependent transferases"/>
    <property type="match status" value="1"/>
</dbReference>
<dbReference type="PANTHER" id="PTHR43797">
    <property type="entry name" value="HOMOCYSTEINE/CYSTEINE SYNTHASE"/>
    <property type="match status" value="1"/>
</dbReference>
<evidence type="ECO:0000256" key="3">
    <source>
        <dbReference type="ARBA" id="ARBA00022679"/>
    </source>
</evidence>
<dbReference type="InterPro" id="IPR006235">
    <property type="entry name" value="OAc-hSer/O-AcSer_sulfhydrylase"/>
</dbReference>
<dbReference type="PANTHER" id="PTHR43797:SF2">
    <property type="entry name" value="HOMOCYSTEINE_CYSTEINE SYNTHASE"/>
    <property type="match status" value="1"/>
</dbReference>
<dbReference type="AlphaFoldDB" id="A0A251XA10"/>
<organism evidence="7 8">
    <name type="scientific">Thioflexithrix psekupsensis</name>
    <dbReference type="NCBI Taxonomy" id="1570016"/>
    <lineage>
        <taxon>Bacteria</taxon>
        <taxon>Pseudomonadati</taxon>
        <taxon>Pseudomonadota</taxon>
        <taxon>Gammaproteobacteria</taxon>
        <taxon>Thiotrichales</taxon>
        <taxon>Thioflexithrix</taxon>
    </lineage>
</organism>
<dbReference type="Gene3D" id="3.40.640.10">
    <property type="entry name" value="Type I PLP-dependent aspartate aminotransferase-like (Major domain)"/>
    <property type="match status" value="1"/>
</dbReference>
<dbReference type="PROSITE" id="PS00868">
    <property type="entry name" value="CYS_MET_METAB_PP"/>
    <property type="match status" value="1"/>
</dbReference>
<dbReference type="NCBIfam" id="TIGR01326">
    <property type="entry name" value="OAH_OAS_sulfhy"/>
    <property type="match status" value="1"/>
</dbReference>
<comment type="cofactor">
    <cofactor evidence="1 6">
        <name>pyridoxal 5'-phosphate</name>
        <dbReference type="ChEBI" id="CHEBI:597326"/>
    </cofactor>
</comment>
<dbReference type="GO" id="GO:0071269">
    <property type="term" value="P:L-homocysteine biosynthetic process"/>
    <property type="evidence" value="ECO:0007669"/>
    <property type="project" value="TreeGrafter"/>
</dbReference>
<dbReference type="OrthoDB" id="9805807at2"/>
<sequence length="425" mass="45662">MKLETLAVHGGYSPDPTTKAVAVPIYQTTSYAFDDTQHGADLFDLKVAGNIYTRIMNPTTDVLEKRVAALEGGVAGLAVSSGMTAITYAIMTLAEAGDNIVTSSTLYGGTYNLFAHTFPQYGINVRFADYRQPDAFARLIDEKTKAIFCESIGNPLANVVDIGALAELAHRHGIPLIVDNTVPTPYLCRPFEHGADIVVHALTKYMGGHGTSIGGAIVDSGRFPWAEHAARFKRLVQPDVSYHGVSYTETFGAAAFIARARVVPLRNMGGAISPFNAFLLLQGIETLPVRMDRLCDNAQAVAEYLQQHPQVSWVQYAGLAGHPDRHLVDKYMNGKASSILSFGIRGGREAGAKFIDALQLITRLVNIGDAKSLACHPATTTHRQLSPEELASAGVSEDMVRLSIGLEHVDDVIADIEQALAAAKG</sequence>
<dbReference type="InterPro" id="IPR015424">
    <property type="entry name" value="PyrdxlP-dep_Trfase"/>
</dbReference>
<evidence type="ECO:0000313" key="7">
    <source>
        <dbReference type="EMBL" id="OUD14513.1"/>
    </source>
</evidence>
<dbReference type="EMBL" id="MSLT01000012">
    <property type="protein sequence ID" value="OUD14513.1"/>
    <property type="molecule type" value="Genomic_DNA"/>
</dbReference>
<dbReference type="RefSeq" id="WP_086488294.1">
    <property type="nucleotide sequence ID" value="NZ_MSLT01000012.1"/>
</dbReference>
<evidence type="ECO:0000256" key="4">
    <source>
        <dbReference type="ARBA" id="ARBA00022898"/>
    </source>
</evidence>
<dbReference type="GO" id="GO:0019346">
    <property type="term" value="P:transsulfuration"/>
    <property type="evidence" value="ECO:0007669"/>
    <property type="project" value="InterPro"/>
</dbReference>
<name>A0A251XA10_9GAMM</name>
<dbReference type="InterPro" id="IPR000277">
    <property type="entry name" value="Cys/Met-Metab_PyrdxlP-dep_enz"/>
</dbReference>
<evidence type="ECO:0000313" key="8">
    <source>
        <dbReference type="Proteomes" id="UP000194798"/>
    </source>
</evidence>
<reference evidence="7 8" key="1">
    <citation type="submission" date="2016-12" db="EMBL/GenBank/DDBJ databases">
        <title>Thioflexothrix psekupsii D3 genome sequencing and assembly.</title>
        <authorList>
            <person name="Fomenkov A."/>
            <person name="Vincze T."/>
            <person name="Grabovich M."/>
            <person name="Anton B.P."/>
            <person name="Dubinina G."/>
            <person name="Orlova M."/>
            <person name="Belousova E."/>
            <person name="Roberts R.J."/>
        </authorList>
    </citation>
    <scope>NUCLEOTIDE SEQUENCE [LARGE SCALE GENOMIC DNA]</scope>
    <source>
        <strain evidence="7">D3</strain>
    </source>
</reference>
<keyword evidence="8" id="KW-1185">Reference proteome</keyword>
<dbReference type="GO" id="GO:0004124">
    <property type="term" value="F:cysteine synthase activity"/>
    <property type="evidence" value="ECO:0007669"/>
    <property type="project" value="TreeGrafter"/>
</dbReference>